<organism evidence="1 2">
    <name type="scientific">Artemia franciscana</name>
    <name type="common">Brine shrimp</name>
    <name type="synonym">Artemia sanfranciscana</name>
    <dbReference type="NCBI Taxonomy" id="6661"/>
    <lineage>
        <taxon>Eukaryota</taxon>
        <taxon>Metazoa</taxon>
        <taxon>Ecdysozoa</taxon>
        <taxon>Arthropoda</taxon>
        <taxon>Crustacea</taxon>
        <taxon>Branchiopoda</taxon>
        <taxon>Anostraca</taxon>
        <taxon>Artemiidae</taxon>
        <taxon>Artemia</taxon>
    </lineage>
</organism>
<keyword evidence="2" id="KW-1185">Reference proteome</keyword>
<protein>
    <submittedName>
        <fullName evidence="1">Uncharacterized protein</fullName>
    </submittedName>
</protein>
<dbReference type="AlphaFoldDB" id="A0AA88HM41"/>
<evidence type="ECO:0000313" key="2">
    <source>
        <dbReference type="Proteomes" id="UP001187531"/>
    </source>
</evidence>
<proteinExistence type="predicted"/>
<name>A0AA88HM41_ARTSF</name>
<sequence length="77" mass="8419">MDNVKLVVVKTAKQELQNLSENISADITTKLEASASPSSKISQCLSDIIHKQKYLIVLGVAENIKYFEIAPLGAVFL</sequence>
<dbReference type="EMBL" id="JAVRJZ010000019">
    <property type="protein sequence ID" value="KAK2707392.1"/>
    <property type="molecule type" value="Genomic_DNA"/>
</dbReference>
<accession>A0AA88HM41</accession>
<evidence type="ECO:0000313" key="1">
    <source>
        <dbReference type="EMBL" id="KAK2707392.1"/>
    </source>
</evidence>
<reference evidence="1" key="1">
    <citation type="submission" date="2023-07" db="EMBL/GenBank/DDBJ databases">
        <title>Chromosome-level genome assembly of Artemia franciscana.</title>
        <authorList>
            <person name="Jo E."/>
        </authorList>
    </citation>
    <scope>NUCLEOTIDE SEQUENCE</scope>
    <source>
        <tissue evidence="1">Whole body</tissue>
    </source>
</reference>
<dbReference type="Proteomes" id="UP001187531">
    <property type="component" value="Unassembled WGS sequence"/>
</dbReference>
<comment type="caution">
    <text evidence="1">The sequence shown here is derived from an EMBL/GenBank/DDBJ whole genome shotgun (WGS) entry which is preliminary data.</text>
</comment>
<gene>
    <name evidence="1" type="ORF">QYM36_015177</name>
</gene>